<gene>
    <name evidence="1" type="ORF">EVOR1521_LOCUS22430</name>
</gene>
<name>A0AA36J324_9DINO</name>
<dbReference type="EMBL" id="CAUJNA010003308">
    <property type="protein sequence ID" value="CAJ1398710.1"/>
    <property type="molecule type" value="Genomic_DNA"/>
</dbReference>
<keyword evidence="2" id="KW-1185">Reference proteome</keyword>
<comment type="caution">
    <text evidence="1">The sequence shown here is derived from an EMBL/GenBank/DDBJ whole genome shotgun (WGS) entry which is preliminary data.</text>
</comment>
<dbReference type="Proteomes" id="UP001178507">
    <property type="component" value="Unassembled WGS sequence"/>
</dbReference>
<evidence type="ECO:0000313" key="1">
    <source>
        <dbReference type="EMBL" id="CAJ1398710.1"/>
    </source>
</evidence>
<protein>
    <submittedName>
        <fullName evidence="1">Uncharacterized protein</fullName>
    </submittedName>
</protein>
<reference evidence="1" key="1">
    <citation type="submission" date="2023-08" db="EMBL/GenBank/DDBJ databases">
        <authorList>
            <person name="Chen Y."/>
            <person name="Shah S."/>
            <person name="Dougan E. K."/>
            <person name="Thang M."/>
            <person name="Chan C."/>
        </authorList>
    </citation>
    <scope>NUCLEOTIDE SEQUENCE</scope>
</reference>
<accession>A0AA36J324</accession>
<dbReference type="AlphaFoldDB" id="A0AA36J324"/>
<organism evidence="1 2">
    <name type="scientific">Effrenium voratum</name>
    <dbReference type="NCBI Taxonomy" id="2562239"/>
    <lineage>
        <taxon>Eukaryota</taxon>
        <taxon>Sar</taxon>
        <taxon>Alveolata</taxon>
        <taxon>Dinophyceae</taxon>
        <taxon>Suessiales</taxon>
        <taxon>Symbiodiniaceae</taxon>
        <taxon>Effrenium</taxon>
    </lineage>
</organism>
<sequence>MAPKKVITPMNKDDTDAETEALIAQLLALDIAELNTTLSGSSNDTVEELNQRLSEQLQKVKDQQTVVKNALKSRSANPKTFTKKLTVLLHYKGNEYEVYITVADDTTVGGIRFKVVEALNSLLKKTGQRPMAKAVARALYINIDSRDYSNNPRKGIKSLGNIDNIPFAMSFPPSFNSYFYIPMSAVIEDEESEEDDNEQ</sequence>
<evidence type="ECO:0000313" key="2">
    <source>
        <dbReference type="Proteomes" id="UP001178507"/>
    </source>
</evidence>
<proteinExistence type="predicted"/>